<reference evidence="6 7" key="1">
    <citation type="submission" date="2018-09" db="EMBL/GenBank/DDBJ databases">
        <title>Sphingomonas peninsula sp. nov., isolated from fildes peninsula, Antarctic soil.</title>
        <authorList>
            <person name="Yingchao G."/>
        </authorList>
    </citation>
    <scope>NUCLEOTIDE SEQUENCE [LARGE SCALE GENOMIC DNA]</scope>
    <source>
        <strain evidence="6 7">YZ-8</strain>
        <plasmid evidence="6 7">unnamed1</plasmid>
    </source>
</reference>
<keyword evidence="6" id="KW-0614">Plasmid</keyword>
<keyword evidence="6" id="KW-0969">Cilium</keyword>
<evidence type="ECO:0000256" key="3">
    <source>
        <dbReference type="ARBA" id="ARBA00023143"/>
    </source>
</evidence>
<keyword evidence="6" id="KW-0282">Flagellum</keyword>
<dbReference type="AlphaFoldDB" id="A0A494THA7"/>
<keyword evidence="3 4" id="KW-0975">Bacterial flagellum</keyword>
<dbReference type="PRINTS" id="PR01006">
    <property type="entry name" value="FLGHOOKFLIE"/>
</dbReference>
<gene>
    <name evidence="4 6" type="primary">fliE</name>
    <name evidence="6" type="ORF">D3Y57_04160</name>
</gene>
<comment type="subcellular location">
    <subcellularLocation>
        <location evidence="1 4">Bacterial flagellum basal body</location>
    </subcellularLocation>
</comment>
<comment type="similarity">
    <text evidence="2 4">Belongs to the FliE family.</text>
</comment>
<proteinExistence type="inferred from homology"/>
<keyword evidence="6" id="KW-0966">Cell projection</keyword>
<evidence type="ECO:0000256" key="5">
    <source>
        <dbReference type="NCBIfam" id="TIGR00205"/>
    </source>
</evidence>
<dbReference type="Pfam" id="PF02049">
    <property type="entry name" value="FliE"/>
    <property type="match status" value="1"/>
</dbReference>
<name>A0A494THA7_SPHPE</name>
<dbReference type="GO" id="GO:0071973">
    <property type="term" value="P:bacterial-type flagellum-dependent cell motility"/>
    <property type="evidence" value="ECO:0007669"/>
    <property type="project" value="InterPro"/>
</dbReference>
<dbReference type="GO" id="GO:0003774">
    <property type="term" value="F:cytoskeletal motor activity"/>
    <property type="evidence" value="ECO:0007669"/>
    <property type="project" value="InterPro"/>
</dbReference>
<dbReference type="OrthoDB" id="8909229at2"/>
<dbReference type="GO" id="GO:0005198">
    <property type="term" value="F:structural molecule activity"/>
    <property type="evidence" value="ECO:0007669"/>
    <property type="project" value="UniProtKB-UniRule"/>
</dbReference>
<dbReference type="KEGG" id="spha:D3Y57_04160"/>
<dbReference type="PANTHER" id="PTHR34653:SF1">
    <property type="entry name" value="FLAGELLAR HOOK-BASAL BODY COMPLEX PROTEIN FLIE"/>
    <property type="match status" value="1"/>
</dbReference>
<evidence type="ECO:0000256" key="4">
    <source>
        <dbReference type="HAMAP-Rule" id="MF_00724"/>
    </source>
</evidence>
<protein>
    <recommendedName>
        <fullName evidence="4 5">Flagellar hook-basal body complex protein FliE</fullName>
    </recommendedName>
</protein>
<accession>A0A494THA7</accession>
<evidence type="ECO:0000313" key="7">
    <source>
        <dbReference type="Proteomes" id="UP000276254"/>
    </source>
</evidence>
<dbReference type="PANTHER" id="PTHR34653">
    <property type="match status" value="1"/>
</dbReference>
<evidence type="ECO:0000256" key="2">
    <source>
        <dbReference type="ARBA" id="ARBA00009272"/>
    </source>
</evidence>
<evidence type="ECO:0000313" key="6">
    <source>
        <dbReference type="EMBL" id="AYJ85226.1"/>
    </source>
</evidence>
<organism evidence="6 7">
    <name type="scientific">Sphingomonas paeninsulae</name>
    <dbReference type="NCBI Taxonomy" id="2319844"/>
    <lineage>
        <taxon>Bacteria</taxon>
        <taxon>Pseudomonadati</taxon>
        <taxon>Pseudomonadota</taxon>
        <taxon>Alphaproteobacteria</taxon>
        <taxon>Sphingomonadales</taxon>
        <taxon>Sphingomonadaceae</taxon>
        <taxon>Sphingomonas</taxon>
    </lineage>
</organism>
<dbReference type="InterPro" id="IPR001624">
    <property type="entry name" value="FliE"/>
</dbReference>
<dbReference type="EMBL" id="CP032828">
    <property type="protein sequence ID" value="AYJ85226.1"/>
    <property type="molecule type" value="Genomic_DNA"/>
</dbReference>
<dbReference type="NCBIfam" id="TIGR00205">
    <property type="entry name" value="fliE"/>
    <property type="match status" value="1"/>
</dbReference>
<evidence type="ECO:0000256" key="1">
    <source>
        <dbReference type="ARBA" id="ARBA00004117"/>
    </source>
</evidence>
<dbReference type="Proteomes" id="UP000276254">
    <property type="component" value="Plasmid unnamed1"/>
</dbReference>
<keyword evidence="7" id="KW-1185">Reference proteome</keyword>
<dbReference type="RefSeq" id="WP_121151611.1">
    <property type="nucleotide sequence ID" value="NZ_CP032828.1"/>
</dbReference>
<dbReference type="HAMAP" id="MF_00724">
    <property type="entry name" value="FliE"/>
    <property type="match status" value="1"/>
</dbReference>
<geneLocation type="plasmid" evidence="6">
    <name>unnamed1</name>
</geneLocation>
<sequence>MSGIDASGLMAMRGAVLARSEALQKVAKDSDATRAAAPIGAGFGQMLSEVNTLQAKANTASEAFERGDQTDIASVMLARQKASISFEATLQVRNKLLSAYRDIMNMPA</sequence>
<dbReference type="GO" id="GO:0009425">
    <property type="term" value="C:bacterial-type flagellum basal body"/>
    <property type="evidence" value="ECO:0007669"/>
    <property type="project" value="UniProtKB-SubCell"/>
</dbReference>